<dbReference type="InterPro" id="IPR002194">
    <property type="entry name" value="Chaperonin_TCP-1_CS"/>
</dbReference>
<dbReference type="Proteomes" id="UP000717696">
    <property type="component" value="Unassembled WGS sequence"/>
</dbReference>
<dbReference type="InterPro" id="IPR027974">
    <property type="entry name" value="DUF4470"/>
</dbReference>
<comment type="similarity">
    <text evidence="2 9">Belongs to the TCP-1 chaperonin family.</text>
</comment>
<dbReference type="CDD" id="cd03342">
    <property type="entry name" value="TCP1_zeta"/>
    <property type="match status" value="1"/>
</dbReference>
<dbReference type="InterPro" id="IPR027410">
    <property type="entry name" value="TCP-1-like_intermed_sf"/>
</dbReference>
<organism evidence="11 12">
    <name type="scientific">Dactylonectria estremocensis</name>
    <dbReference type="NCBI Taxonomy" id="1079267"/>
    <lineage>
        <taxon>Eukaryota</taxon>
        <taxon>Fungi</taxon>
        <taxon>Dikarya</taxon>
        <taxon>Ascomycota</taxon>
        <taxon>Pezizomycotina</taxon>
        <taxon>Sordariomycetes</taxon>
        <taxon>Hypocreomycetidae</taxon>
        <taxon>Hypocreales</taxon>
        <taxon>Nectriaceae</taxon>
        <taxon>Dactylonectria</taxon>
    </lineage>
</organism>
<protein>
    <recommendedName>
        <fullName evidence="7">T-complex protein 1 subunit zeta</fullName>
    </recommendedName>
    <alternativeName>
        <fullName evidence="8">CCT-zeta</fullName>
    </alternativeName>
</protein>
<evidence type="ECO:0000259" key="10">
    <source>
        <dbReference type="Pfam" id="PF14737"/>
    </source>
</evidence>
<evidence type="ECO:0000256" key="8">
    <source>
        <dbReference type="ARBA" id="ARBA00044261"/>
    </source>
</evidence>
<evidence type="ECO:0000256" key="6">
    <source>
        <dbReference type="ARBA" id="ARBA00023186"/>
    </source>
</evidence>
<dbReference type="NCBIfam" id="TIGR02347">
    <property type="entry name" value="chap_CCT_zeta"/>
    <property type="match status" value="1"/>
</dbReference>
<dbReference type="SUPFAM" id="SSF54849">
    <property type="entry name" value="GroEL-intermediate domain like"/>
    <property type="match status" value="1"/>
</dbReference>
<dbReference type="GO" id="GO:0051082">
    <property type="term" value="F:unfolded protein binding"/>
    <property type="evidence" value="ECO:0007669"/>
    <property type="project" value="InterPro"/>
</dbReference>
<sequence length="1746" mass="192197">MLTPTLGIRGTWLYATGNTPATSLTRCLPNGQDAAVLSLGCGDVRNILYTAYANKGLRMCFTRHRHRYVILTVSRNIVLLSLILDGGKDITNDLLWNSYYHIFVDAAAANAIMEQTTKLLAISKTLEEWDTSVYGHAIKFCDADTLSDVRRVWRRIKSAAEKCQEHSYLQETQKNLQPTRDLYDQMMGKGGMNLTGMRSAAPLSLQSEADLPTISAQYWKSGTVTPGQGRPPFPNPLLAALLSENERMHWSSDPVLGYHLATAYASLSDSSPLKPKNVEEGTKAAVAAATQFGEWIKAFKLVFGKRFVVQFAVADALTFCHSLQNAVATSKGANLYRKLWDSRPLNLNNIYYGRGGAGLAEFDAIDTSNLSDHIGAMNILVAAGPLLKDQPWASISTELMIQSGGVHKHSLEDILLGDAATISLLLGFSPVQYWTNAKCESHVDELFLSMINKSNKEKQYFFRTRVYWKSDDQFAGYAQARGKLHIEAKSLARLILPLFCRMFETENPAKPVAAFLKRSNMYPHFHRGSFAVLLKLVMRRVQTDWPVMCTELLRISAQDPSMMLASNQVQDLCSQLHLLDVNTEAWILNQIVHNPGLGSFNAWKPIPPVVAVTVVIPRKAISRLYLDSKTNTMESPTLVGSLRTSPKAATQWHNMFGDVHLVFGNVKETGLRQDGDFEVSIEQDLEWWSGTAPLIASFYLPVSALQVEPDHTLIGVSALPLGQNTLVYSHTLGPQMIVFEANLKDKSSILVSKYMPGQKGYPAVCGLAKDLDSVVDKGKDDKTIKLMAEVLLNESKLSTITGHLDITSKKGKELLKEKVPIELRQESPFVIDIAFGSDKLICPVRFPVPVTKTGCKTRIARTSGYIELIAPVAQVGVSEELADFIFPTTLSSSGVPVTLNTPHINLDSLPILDTQNNTDKLKWLTTLTSLQFSAREKRLREEADSETGMSNDPRVNFKESLFTMFMLASGLQGGQTGMFSINHPEKGGIHMLVFVSALRLDGDSASVVLDAAVIPFTSRLIESGRMEPFLLMIRNLECCTLDVNDAELALWKKVLPSLAERCRTWSHGANCEYTKKNATIPLSLEPGEKVICSCGNGRLPKGFVGLPEWDNAAPNAVRIAISPTYAVPFVEEVVDRSLIPQMESMSINTDRCRNCGKPEGTEGMTLKKCLRCFKANWCELVGLRNREPTPTEEFKRRLNLDIPLSAPNHEYLSHRRGEALKVNISAGEGLQDVLKSNLGPLGTIKMLVDGAGQIKLTKDGNVLLREMQIQNPTAVMIARAATAQDDICGDGTTSVVMLVGELLKQADRYISEGLHPRIITDGFELAKVEALKFLDTFKLPKEVDRELLLSVARTSLTTKLNSTLAARLTPAIVDAVLAIYQAPAKPDLHMVEIMKMQHRTAADTTLIRGLALDHGARHPDMPKRLENCYILTLNVSLEYEKSEINSSFFYSSAEQRDKLVESERRFVDSKLKKIVDLKKELCGSDGKKNFVVINQKGIDPLSLDVLAKNGILALRRAKRRNMERLQLVCGGIAQNSVEDLTEEALGWAGLVYEQTLGEEKFTFVEEVKDPKSVTLMIKGPNQHTIAQVTDAVRDGLRSVYNMIVDKSVVPGAGAFQVACAAHLKSDAFSKSVKGKAKWGVEAFADALLIIPKTLAANAGLDIQDALAALQDEHAEGNVVGLDLETGDPMDPELEGIFDSFRVLRNCVASSASIASNLLLCDELLKARQMGRAGGPGPGMDGPNDHM</sequence>
<dbReference type="InterPro" id="IPR027413">
    <property type="entry name" value="GROEL-like_equatorial_sf"/>
</dbReference>
<evidence type="ECO:0000256" key="5">
    <source>
        <dbReference type="ARBA" id="ARBA00022840"/>
    </source>
</evidence>
<reference evidence="11" key="1">
    <citation type="journal article" date="2021" name="Nat. Commun.">
        <title>Genetic determinants of endophytism in the Arabidopsis root mycobiome.</title>
        <authorList>
            <person name="Mesny F."/>
            <person name="Miyauchi S."/>
            <person name="Thiergart T."/>
            <person name="Pickel B."/>
            <person name="Atanasova L."/>
            <person name="Karlsson M."/>
            <person name="Huettel B."/>
            <person name="Barry K.W."/>
            <person name="Haridas S."/>
            <person name="Chen C."/>
            <person name="Bauer D."/>
            <person name="Andreopoulos W."/>
            <person name="Pangilinan J."/>
            <person name="LaButti K."/>
            <person name="Riley R."/>
            <person name="Lipzen A."/>
            <person name="Clum A."/>
            <person name="Drula E."/>
            <person name="Henrissat B."/>
            <person name="Kohler A."/>
            <person name="Grigoriev I.V."/>
            <person name="Martin F.M."/>
            <person name="Hacquard S."/>
        </authorList>
    </citation>
    <scope>NUCLEOTIDE SEQUENCE</scope>
    <source>
        <strain evidence="11">MPI-CAGE-AT-0021</strain>
    </source>
</reference>
<dbReference type="InterPro" id="IPR017998">
    <property type="entry name" value="Chaperone_TCP-1"/>
</dbReference>
<proteinExistence type="inferred from homology"/>
<evidence type="ECO:0000256" key="2">
    <source>
        <dbReference type="ARBA" id="ARBA00008020"/>
    </source>
</evidence>
<keyword evidence="12" id="KW-1185">Reference proteome</keyword>
<dbReference type="SUPFAM" id="SSF48592">
    <property type="entry name" value="GroEL equatorial domain-like"/>
    <property type="match status" value="1"/>
</dbReference>
<dbReference type="InterPro" id="IPR012722">
    <property type="entry name" value="Chap_CCT_zeta"/>
</dbReference>
<evidence type="ECO:0000256" key="7">
    <source>
        <dbReference type="ARBA" id="ARBA00039582"/>
    </source>
</evidence>
<comment type="subcellular location">
    <subcellularLocation>
        <location evidence="1">Cytoplasm</location>
    </subcellularLocation>
</comment>
<evidence type="ECO:0000313" key="12">
    <source>
        <dbReference type="Proteomes" id="UP000717696"/>
    </source>
</evidence>
<dbReference type="Pfam" id="PF00118">
    <property type="entry name" value="Cpn60_TCP1"/>
    <property type="match status" value="1"/>
</dbReference>
<evidence type="ECO:0000256" key="3">
    <source>
        <dbReference type="ARBA" id="ARBA00022490"/>
    </source>
</evidence>
<keyword evidence="3" id="KW-0963">Cytoplasm</keyword>
<dbReference type="PANTHER" id="PTHR11353">
    <property type="entry name" value="CHAPERONIN"/>
    <property type="match status" value="1"/>
</dbReference>
<dbReference type="PROSITE" id="PS00751">
    <property type="entry name" value="TCP1_2"/>
    <property type="match status" value="1"/>
</dbReference>
<dbReference type="Pfam" id="PF14737">
    <property type="entry name" value="DUF4470"/>
    <property type="match status" value="1"/>
</dbReference>
<dbReference type="SUPFAM" id="SSF52029">
    <property type="entry name" value="GroEL apical domain-like"/>
    <property type="match status" value="1"/>
</dbReference>
<evidence type="ECO:0000256" key="9">
    <source>
        <dbReference type="RuleBase" id="RU004187"/>
    </source>
</evidence>
<dbReference type="FunFam" id="1.10.560.10:FF:000058">
    <property type="entry name" value="T-complex protein 1 subunit zeta"/>
    <property type="match status" value="1"/>
</dbReference>
<evidence type="ECO:0000313" key="11">
    <source>
        <dbReference type="EMBL" id="KAH7154912.1"/>
    </source>
</evidence>
<dbReference type="OrthoDB" id="341421at2759"/>
<name>A0A9P9F6X4_9HYPO</name>
<evidence type="ECO:0000256" key="1">
    <source>
        <dbReference type="ARBA" id="ARBA00004496"/>
    </source>
</evidence>
<dbReference type="InterPro" id="IPR027409">
    <property type="entry name" value="GroEL-like_apical_dom_sf"/>
</dbReference>
<keyword evidence="6 9" id="KW-0143">Chaperone</keyword>
<dbReference type="Gene3D" id="1.10.560.10">
    <property type="entry name" value="GroEL-like equatorial domain"/>
    <property type="match status" value="1"/>
</dbReference>
<dbReference type="Gene3D" id="3.50.7.10">
    <property type="entry name" value="GroEL"/>
    <property type="match status" value="1"/>
</dbReference>
<dbReference type="GO" id="GO:0005832">
    <property type="term" value="C:chaperonin-containing T-complex"/>
    <property type="evidence" value="ECO:0007669"/>
    <property type="project" value="UniProtKB-ARBA"/>
</dbReference>
<dbReference type="GO" id="GO:0016887">
    <property type="term" value="F:ATP hydrolysis activity"/>
    <property type="evidence" value="ECO:0007669"/>
    <property type="project" value="InterPro"/>
</dbReference>
<keyword evidence="5 9" id="KW-0067">ATP-binding</keyword>
<dbReference type="FunFam" id="3.50.7.10:FF:000004">
    <property type="entry name" value="T-complex protein 1 subunit zeta"/>
    <property type="match status" value="1"/>
</dbReference>
<accession>A0A9P9F6X4</accession>
<gene>
    <name evidence="11" type="ORF">B0J13DRAFT_582140</name>
</gene>
<keyword evidence="4 9" id="KW-0547">Nucleotide-binding</keyword>
<comment type="caution">
    <text evidence="11">The sequence shown here is derived from an EMBL/GenBank/DDBJ whole genome shotgun (WGS) entry which is preliminary data.</text>
</comment>
<evidence type="ECO:0000256" key="4">
    <source>
        <dbReference type="ARBA" id="ARBA00022741"/>
    </source>
</evidence>
<dbReference type="GO" id="GO:0140662">
    <property type="term" value="F:ATP-dependent protein folding chaperone"/>
    <property type="evidence" value="ECO:0007669"/>
    <property type="project" value="InterPro"/>
</dbReference>
<dbReference type="EMBL" id="JAGMUU010000004">
    <property type="protein sequence ID" value="KAH7154912.1"/>
    <property type="molecule type" value="Genomic_DNA"/>
</dbReference>
<dbReference type="Gene3D" id="3.30.260.10">
    <property type="entry name" value="TCP-1-like chaperonin intermediate domain"/>
    <property type="match status" value="1"/>
</dbReference>
<dbReference type="PRINTS" id="PR00304">
    <property type="entry name" value="TCOMPLEXTCP1"/>
</dbReference>
<dbReference type="PROSITE" id="PS00750">
    <property type="entry name" value="TCP1_1"/>
    <property type="match status" value="1"/>
</dbReference>
<feature type="domain" description="DUF4470" evidence="10">
    <location>
        <begin position="16"/>
        <end position="104"/>
    </location>
</feature>
<dbReference type="GO" id="GO:0005524">
    <property type="term" value="F:ATP binding"/>
    <property type="evidence" value="ECO:0007669"/>
    <property type="project" value="UniProtKB-KW"/>
</dbReference>
<dbReference type="InterPro" id="IPR002423">
    <property type="entry name" value="Cpn60/GroEL/TCP-1"/>
</dbReference>